<comment type="caution">
    <text evidence="2">The sequence shown here is derived from an EMBL/GenBank/DDBJ whole genome shotgun (WGS) entry which is preliminary data.</text>
</comment>
<reference evidence="2" key="1">
    <citation type="submission" date="2020-11" db="EMBL/GenBank/DDBJ databases">
        <title>Adaptations for nitrogen fixation in a non-lichenized fungal sporocarp promotes dispersal by wood-feeding termites.</title>
        <authorList>
            <consortium name="DOE Joint Genome Institute"/>
            <person name="Koch R.A."/>
            <person name="Yoon G."/>
            <person name="Arayal U."/>
            <person name="Lail K."/>
            <person name="Amirebrahimi M."/>
            <person name="Labutti K."/>
            <person name="Lipzen A."/>
            <person name="Riley R."/>
            <person name="Barry K."/>
            <person name="Henrissat B."/>
            <person name="Grigoriev I.V."/>
            <person name="Herr J.R."/>
            <person name="Aime M.C."/>
        </authorList>
    </citation>
    <scope>NUCLEOTIDE SEQUENCE</scope>
    <source>
        <strain evidence="2">MCA 3950</strain>
    </source>
</reference>
<dbReference type="OrthoDB" id="3687641at2759"/>
<evidence type="ECO:0000313" key="3">
    <source>
        <dbReference type="Proteomes" id="UP000812287"/>
    </source>
</evidence>
<dbReference type="AlphaFoldDB" id="A0A9P7W285"/>
<gene>
    <name evidence="2" type="ORF">BT62DRAFT_926199</name>
</gene>
<dbReference type="Pfam" id="PF11807">
    <property type="entry name" value="UstYa"/>
    <property type="match status" value="1"/>
</dbReference>
<dbReference type="RefSeq" id="XP_043045496.1">
    <property type="nucleotide sequence ID" value="XM_043184973.1"/>
</dbReference>
<comment type="similarity">
    <text evidence="1">Belongs to the ustYa family.</text>
</comment>
<dbReference type="GO" id="GO:0043386">
    <property type="term" value="P:mycotoxin biosynthetic process"/>
    <property type="evidence" value="ECO:0007669"/>
    <property type="project" value="InterPro"/>
</dbReference>
<keyword evidence="3" id="KW-1185">Reference proteome</keyword>
<accession>A0A9P7W285</accession>
<dbReference type="Proteomes" id="UP000812287">
    <property type="component" value="Unassembled WGS sequence"/>
</dbReference>
<dbReference type="EMBL" id="MU250524">
    <property type="protein sequence ID" value="KAG7451996.1"/>
    <property type="molecule type" value="Genomic_DNA"/>
</dbReference>
<name>A0A9P7W285_9AGAR</name>
<dbReference type="InterPro" id="IPR021765">
    <property type="entry name" value="UstYa-like"/>
</dbReference>
<dbReference type="GeneID" id="66107270"/>
<evidence type="ECO:0000256" key="1">
    <source>
        <dbReference type="ARBA" id="ARBA00035112"/>
    </source>
</evidence>
<evidence type="ECO:0000313" key="2">
    <source>
        <dbReference type="EMBL" id="KAG7451996.1"/>
    </source>
</evidence>
<protein>
    <submittedName>
        <fullName evidence="2">Uncharacterized protein</fullName>
    </submittedName>
</protein>
<organism evidence="2 3">
    <name type="scientific">Guyanagaster necrorhizus</name>
    <dbReference type="NCBI Taxonomy" id="856835"/>
    <lineage>
        <taxon>Eukaryota</taxon>
        <taxon>Fungi</taxon>
        <taxon>Dikarya</taxon>
        <taxon>Basidiomycota</taxon>
        <taxon>Agaricomycotina</taxon>
        <taxon>Agaricomycetes</taxon>
        <taxon>Agaricomycetidae</taxon>
        <taxon>Agaricales</taxon>
        <taxon>Marasmiineae</taxon>
        <taxon>Physalacriaceae</taxon>
        <taxon>Guyanagaster</taxon>
    </lineage>
</organism>
<proteinExistence type="inferred from homology"/>
<sequence length="70" mass="8220">MQPCLTYLRQMILCNPDLTLEPADVLTWDHEIKRTGATHVCKDWSKVHDAMRRNYNDTVPRKMQDNHGNP</sequence>